<gene>
    <name evidence="1" type="ORF">AVEN_73433_1</name>
</gene>
<proteinExistence type="predicted"/>
<feature type="non-terminal residue" evidence="1">
    <location>
        <position position="27"/>
    </location>
</feature>
<evidence type="ECO:0000313" key="1">
    <source>
        <dbReference type="EMBL" id="GBM34290.1"/>
    </source>
</evidence>
<dbReference type="AlphaFoldDB" id="A0A4Y2EYG4"/>
<name>A0A4Y2EYG4_ARAVE</name>
<comment type="caution">
    <text evidence="1">The sequence shown here is derived from an EMBL/GenBank/DDBJ whole genome shotgun (WGS) entry which is preliminary data.</text>
</comment>
<keyword evidence="2" id="KW-1185">Reference proteome</keyword>
<protein>
    <submittedName>
        <fullName evidence="1">Uncharacterized protein</fullName>
    </submittedName>
</protein>
<dbReference type="EMBL" id="BGPR01248507">
    <property type="protein sequence ID" value="GBM34290.1"/>
    <property type="molecule type" value="Genomic_DNA"/>
</dbReference>
<accession>A0A4Y2EYG4</accession>
<reference evidence="1 2" key="1">
    <citation type="journal article" date="2019" name="Sci. Rep.">
        <title>Orb-weaving spider Araneus ventricosus genome elucidates the spidroin gene catalogue.</title>
        <authorList>
            <person name="Kono N."/>
            <person name="Nakamura H."/>
            <person name="Ohtoshi R."/>
            <person name="Moran D.A.P."/>
            <person name="Shinohara A."/>
            <person name="Yoshida Y."/>
            <person name="Fujiwara M."/>
            <person name="Mori M."/>
            <person name="Tomita M."/>
            <person name="Arakawa K."/>
        </authorList>
    </citation>
    <scope>NUCLEOTIDE SEQUENCE [LARGE SCALE GENOMIC DNA]</scope>
</reference>
<dbReference type="Proteomes" id="UP000499080">
    <property type="component" value="Unassembled WGS sequence"/>
</dbReference>
<sequence>MRQSTRRYSAPQYAAELGARRTLCRLG</sequence>
<evidence type="ECO:0000313" key="2">
    <source>
        <dbReference type="Proteomes" id="UP000499080"/>
    </source>
</evidence>
<organism evidence="1 2">
    <name type="scientific">Araneus ventricosus</name>
    <name type="common">Orbweaver spider</name>
    <name type="synonym">Epeira ventricosa</name>
    <dbReference type="NCBI Taxonomy" id="182803"/>
    <lineage>
        <taxon>Eukaryota</taxon>
        <taxon>Metazoa</taxon>
        <taxon>Ecdysozoa</taxon>
        <taxon>Arthropoda</taxon>
        <taxon>Chelicerata</taxon>
        <taxon>Arachnida</taxon>
        <taxon>Araneae</taxon>
        <taxon>Araneomorphae</taxon>
        <taxon>Entelegynae</taxon>
        <taxon>Araneoidea</taxon>
        <taxon>Araneidae</taxon>
        <taxon>Araneus</taxon>
    </lineage>
</organism>